<dbReference type="Gene3D" id="1.25.40.10">
    <property type="entry name" value="Tetratricopeptide repeat domain"/>
    <property type="match status" value="1"/>
</dbReference>
<dbReference type="Pfam" id="PF00515">
    <property type="entry name" value="TPR_1"/>
    <property type="match status" value="1"/>
</dbReference>
<organism evidence="2 3">
    <name type="scientific">Roseitalea porphyridii</name>
    <dbReference type="NCBI Taxonomy" id="1852022"/>
    <lineage>
        <taxon>Bacteria</taxon>
        <taxon>Pseudomonadati</taxon>
        <taxon>Pseudomonadota</taxon>
        <taxon>Alphaproteobacteria</taxon>
        <taxon>Hyphomicrobiales</taxon>
        <taxon>Ahrensiaceae</taxon>
        <taxon>Roseitalea</taxon>
    </lineage>
</organism>
<dbReference type="Proteomes" id="UP000293719">
    <property type="component" value="Chromosome"/>
</dbReference>
<keyword evidence="1" id="KW-0802">TPR repeat</keyword>
<proteinExistence type="predicted"/>
<protein>
    <submittedName>
        <fullName evidence="2">Tetratricopeptide repeat protein</fullName>
    </submittedName>
</protein>
<dbReference type="InterPro" id="IPR019734">
    <property type="entry name" value="TPR_rpt"/>
</dbReference>
<dbReference type="AlphaFoldDB" id="A0A4P6V4Q8"/>
<dbReference type="PROSITE" id="PS50005">
    <property type="entry name" value="TPR"/>
    <property type="match status" value="1"/>
</dbReference>
<reference evidence="2 3" key="1">
    <citation type="journal article" date="2017" name="Int. J. Syst. Evol. Microbiol.">
        <title>Roseitalea porphyridii gen. nov., sp. nov., isolated from a red alga, and reclassification of Hoeflea suaedae Chung et al. 2013 as Pseudohoeflea suaedae gen. nov., comb. nov.</title>
        <authorList>
            <person name="Hyeon J.W."/>
            <person name="Jeong S.E."/>
            <person name="Baek K."/>
            <person name="Jeon C.O."/>
        </authorList>
    </citation>
    <scope>NUCLEOTIDE SEQUENCE [LARGE SCALE GENOMIC DNA]</scope>
    <source>
        <strain evidence="2 3">MA7-20</strain>
    </source>
</reference>
<feature type="repeat" description="TPR" evidence="1">
    <location>
        <begin position="93"/>
        <end position="126"/>
    </location>
</feature>
<dbReference type="InterPro" id="IPR011990">
    <property type="entry name" value="TPR-like_helical_dom_sf"/>
</dbReference>
<evidence type="ECO:0000313" key="3">
    <source>
        <dbReference type="Proteomes" id="UP000293719"/>
    </source>
</evidence>
<evidence type="ECO:0000313" key="2">
    <source>
        <dbReference type="EMBL" id="QBK32452.1"/>
    </source>
</evidence>
<dbReference type="EMBL" id="CP036532">
    <property type="protein sequence ID" value="QBK32452.1"/>
    <property type="molecule type" value="Genomic_DNA"/>
</dbReference>
<gene>
    <name evidence="2" type="ORF">E0E05_15850</name>
</gene>
<evidence type="ECO:0000256" key="1">
    <source>
        <dbReference type="PROSITE-ProRule" id="PRU00339"/>
    </source>
</evidence>
<name>A0A4P6V4Q8_9HYPH</name>
<sequence>MIQTVFVATAHAACPQVPDRSDRIAAIYERLQAAPSESEGRRINNELWAIWTEAPDAFAQSLLDEGMARRESYDFEGAIAQFDALIAYCPDYAEGWNQRAFVHFLRSDHALALADLEKALSLDPDHTGAMSGQALALLSLGRTLAGQAVLREAVALNPWLPERGYLIPRNEE</sequence>
<dbReference type="SMART" id="SM00028">
    <property type="entry name" value="TPR"/>
    <property type="match status" value="2"/>
</dbReference>
<dbReference type="OrthoDB" id="9815010at2"/>
<keyword evidence="3" id="KW-1185">Reference proteome</keyword>
<dbReference type="SUPFAM" id="SSF48452">
    <property type="entry name" value="TPR-like"/>
    <property type="match status" value="1"/>
</dbReference>
<dbReference type="KEGG" id="rpod:E0E05_15850"/>
<accession>A0A4P6V4Q8</accession>